<dbReference type="EMBL" id="AWGB01000072">
    <property type="protein sequence ID" value="ESQ83003.1"/>
    <property type="molecule type" value="Genomic_DNA"/>
</dbReference>
<comment type="caution">
    <text evidence="6">The sequence shown here is derived from an EMBL/GenBank/DDBJ whole genome shotgun (WGS) entry which is preliminary data.</text>
</comment>
<feature type="domain" description="Orc1-like AAA ATPase" evidence="5">
    <location>
        <begin position="192"/>
        <end position="325"/>
    </location>
</feature>
<evidence type="ECO:0000256" key="4">
    <source>
        <dbReference type="PROSITE-ProRule" id="PRU00221"/>
    </source>
</evidence>
<dbReference type="Pfam" id="PF00400">
    <property type="entry name" value="WD40"/>
    <property type="match status" value="1"/>
</dbReference>
<keyword evidence="1" id="KW-0963">Cytoplasm</keyword>
<feature type="repeat" description="WD" evidence="4">
    <location>
        <begin position="920"/>
        <end position="951"/>
    </location>
</feature>
<name>V4QV03_9CAUL</name>
<dbReference type="Gene3D" id="3.40.50.300">
    <property type="entry name" value="P-loop containing nucleotide triphosphate hydrolases"/>
    <property type="match status" value="1"/>
</dbReference>
<dbReference type="PANTHER" id="PTHR19849">
    <property type="entry name" value="PHOSPHOLIPASE A-2-ACTIVATING PROTEIN"/>
    <property type="match status" value="1"/>
</dbReference>
<protein>
    <recommendedName>
        <fullName evidence="5">Orc1-like AAA ATPase domain-containing protein</fullName>
    </recommendedName>
</protein>
<dbReference type="InterPro" id="IPR027417">
    <property type="entry name" value="P-loop_NTPase"/>
</dbReference>
<evidence type="ECO:0000256" key="3">
    <source>
        <dbReference type="ARBA" id="ARBA00022737"/>
    </source>
</evidence>
<keyword evidence="2 4" id="KW-0853">WD repeat</keyword>
<feature type="repeat" description="WD" evidence="4">
    <location>
        <begin position="961"/>
        <end position="992"/>
    </location>
</feature>
<dbReference type="PATRIC" id="fig|1121022.4.peg.4213"/>
<dbReference type="GO" id="GO:0010992">
    <property type="term" value="P:ubiquitin recycling"/>
    <property type="evidence" value="ECO:0007669"/>
    <property type="project" value="TreeGrafter"/>
</dbReference>
<sequence length="1082" mass="120048">MKRGLDGLGGNAILKSFQNPPGYPKDGTYADLLFWHLEVWRTRPDGSISKRGELPWDEKSFLTELYKDSKNTESEGKIFRNWIGETDGGAPNSVNASKVADALFGENWKNSIFEPWGNDLGEARKRSGKGKNSRTITLDAAVAELAAAGYLSVVISTNAHQVRIDRPHRTHIASATSHDVNRITKALLKGGVYGRASELATVDKFVESRMRGENDGLLVITAPAGFGKSALAAEWCCRNITVSKYRVAKHFCSVSYPHTTTSLNDIHAHLRKQIADIYGDQIDLSRDRDALVDLLELEPPNGQKLVVWLDGIDEARETVPFFLPEVLGKNVCVIVSARADEGVTPAYLAPWFPDPKAPLPRHDLLKLTLLGVEELVGGLFQANGLALPDGLGLRIFNSSEQGYTLFARIMTDDAIEAVKKDKIIDLGEAPESLFGYAKRQLEKLEAMKEWPEIQPLFAFLTIAREAVRVDEFPELIDRSVFPKLLPHQVSRWFTHVVDDQRIRPELLSFAHQKLSEVFGRALGTERRDAIRKLCANIAKKSYDEWPTYAWRHLPRHLLDLGHKHDAVNYLANERFISARFKALGEELAPAIMAADWRSWLLWGLRTNFESDAQINLLRHLRLWAIHSQTLKELATQKSFGHWRQLMQDVALIKKTEITGLIHPQSKFLPTSLTGIDRHGEFAKGIELNDGGGFLSWNRDCTLQIWKPKDKEGLELGKHENKISGALALKGAMGFISWDMNGVLRLWGASGEIKAVMHSQEEWIDGVLQLENSAGFLSWCNYGALRLWSAAGKQIRAMRSPESYISNVRILSNNKGFVAWGYDGTIQIWSGAGRKKPLLYAHIGGVHGVLVLEDGKGFLSWGADCALQLWGVTGKEGPTMLGHEDRILGVLELENGTGFLSWSANGTLRLWGRKGEQGVDMCGHTDSVLGALVLENGAGFLSWSLDGTLRLWGPKGEEGVEMCGHTDSVLGALVLENGGGFLSWSLDGTLRLWGQKGEEGVEMRGHADSVLGILVLENGTGFLSWSADGTLRLWNTTGKLLNLWLSPNGTITNVVRHGASDHYLVLFGKHIDIVHLPNKPMFQ</sequence>
<dbReference type="Pfam" id="PF13191">
    <property type="entry name" value="AAA_16"/>
    <property type="match status" value="1"/>
</dbReference>
<dbReference type="InterPro" id="IPR041664">
    <property type="entry name" value="AAA_16"/>
</dbReference>
<dbReference type="GO" id="GO:0005737">
    <property type="term" value="C:cytoplasm"/>
    <property type="evidence" value="ECO:0007669"/>
    <property type="project" value="TreeGrafter"/>
</dbReference>
<dbReference type="SUPFAM" id="SSF50978">
    <property type="entry name" value="WD40 repeat-like"/>
    <property type="match status" value="2"/>
</dbReference>
<dbReference type="PROSITE" id="PS50082">
    <property type="entry name" value="WD_REPEATS_2"/>
    <property type="match status" value="3"/>
</dbReference>
<dbReference type="GO" id="GO:0043161">
    <property type="term" value="P:proteasome-mediated ubiquitin-dependent protein catabolic process"/>
    <property type="evidence" value="ECO:0007669"/>
    <property type="project" value="TreeGrafter"/>
</dbReference>
<dbReference type="Proteomes" id="UP000017837">
    <property type="component" value="Unassembled WGS sequence"/>
</dbReference>
<evidence type="ECO:0000256" key="2">
    <source>
        <dbReference type="ARBA" id="ARBA00022574"/>
    </source>
</evidence>
<dbReference type="SMART" id="SM00320">
    <property type="entry name" value="WD40"/>
    <property type="match status" value="8"/>
</dbReference>
<dbReference type="STRING" id="1121022.GCA_000376105_04080"/>
<dbReference type="RefSeq" id="WP_018083766.1">
    <property type="nucleotide sequence ID" value="NZ_AWGB01000072.1"/>
</dbReference>
<keyword evidence="7" id="KW-1185">Reference proteome</keyword>
<gene>
    <name evidence="6" type="ORF">ABENE_20560</name>
</gene>
<dbReference type="InterPro" id="IPR015943">
    <property type="entry name" value="WD40/YVTN_repeat-like_dom_sf"/>
</dbReference>
<evidence type="ECO:0000313" key="7">
    <source>
        <dbReference type="Proteomes" id="UP000017837"/>
    </source>
</evidence>
<dbReference type="InterPro" id="IPR036322">
    <property type="entry name" value="WD40_repeat_dom_sf"/>
</dbReference>
<evidence type="ECO:0000313" key="6">
    <source>
        <dbReference type="EMBL" id="ESQ83003.1"/>
    </source>
</evidence>
<evidence type="ECO:0000259" key="5">
    <source>
        <dbReference type="Pfam" id="PF13191"/>
    </source>
</evidence>
<dbReference type="GO" id="GO:0043130">
    <property type="term" value="F:ubiquitin binding"/>
    <property type="evidence" value="ECO:0007669"/>
    <property type="project" value="TreeGrafter"/>
</dbReference>
<dbReference type="PANTHER" id="PTHR19849:SF0">
    <property type="entry name" value="PHOSPHOLIPASE A-2-ACTIVATING PROTEIN"/>
    <property type="match status" value="1"/>
</dbReference>
<dbReference type="eggNOG" id="COG2319">
    <property type="taxonomic scope" value="Bacteria"/>
</dbReference>
<proteinExistence type="predicted"/>
<dbReference type="InterPro" id="IPR001680">
    <property type="entry name" value="WD40_rpt"/>
</dbReference>
<dbReference type="PROSITE" id="PS50294">
    <property type="entry name" value="WD_REPEATS_REGION"/>
    <property type="match status" value="1"/>
</dbReference>
<dbReference type="SUPFAM" id="SSF52540">
    <property type="entry name" value="P-loop containing nucleoside triphosphate hydrolases"/>
    <property type="match status" value="1"/>
</dbReference>
<keyword evidence="3" id="KW-0677">Repeat</keyword>
<organism evidence="6 7">
    <name type="scientific">Asticcacaulis benevestitus DSM 16100 = ATCC BAA-896</name>
    <dbReference type="NCBI Taxonomy" id="1121022"/>
    <lineage>
        <taxon>Bacteria</taxon>
        <taxon>Pseudomonadati</taxon>
        <taxon>Pseudomonadota</taxon>
        <taxon>Alphaproteobacteria</taxon>
        <taxon>Caulobacterales</taxon>
        <taxon>Caulobacteraceae</taxon>
        <taxon>Asticcacaulis</taxon>
    </lineage>
</organism>
<reference evidence="6 7" key="1">
    <citation type="journal article" date="2014" name="Nature">
        <title>Sequential evolution of bacterial morphology by co-option of a developmental regulator.</title>
        <authorList>
            <person name="Jiang C."/>
            <person name="Brown P.J."/>
            <person name="Ducret A."/>
            <person name="Brun Y.V."/>
        </authorList>
    </citation>
    <scope>NUCLEOTIDE SEQUENCE [LARGE SCALE GENOMIC DNA]</scope>
    <source>
        <strain evidence="6 7">DSM 16100</strain>
    </source>
</reference>
<dbReference type="Gene3D" id="2.130.10.10">
    <property type="entry name" value="YVTN repeat-like/Quinoprotein amine dehydrogenase"/>
    <property type="match status" value="2"/>
</dbReference>
<accession>V4QV03</accession>
<dbReference type="AlphaFoldDB" id="V4QV03"/>
<evidence type="ECO:0000256" key="1">
    <source>
        <dbReference type="ARBA" id="ARBA00022490"/>
    </source>
</evidence>
<feature type="repeat" description="WD" evidence="4">
    <location>
        <begin position="1002"/>
        <end position="1034"/>
    </location>
</feature>